<sequence>MTHKVEVAYDARATLGEGPVWDYRTNELLWVDIEEKKIHLLNPQSSTNETYSLDEMVGAAVPCEGGGVILALESGFARLGKDFKTLEKLENPEPDKPGNRFNDGKCDAAGRFWAGTMPKKSGHQEAALYCLNDELQVEKKINKVGLSNGLAWSINNDYMYFIDTHTRQVARFDYDIRTGNISNQKQIITIPEGMGVPDGMTIDQEGMLWIAHYGGSCISRWNPDSSELLEKVEVPALNVTSCTFGGPDLDELYITSARNGMNEQQLEEYPYSGAVFKYKPGVKGLKVDLFRG</sequence>
<dbReference type="AlphaFoldDB" id="A0A161PC16"/>
<feature type="binding site" evidence="3">
    <location>
        <position position="100"/>
    </location>
    <ligand>
        <name>substrate</name>
    </ligand>
</feature>
<dbReference type="GO" id="GO:0005509">
    <property type="term" value="F:calcium ion binding"/>
    <property type="evidence" value="ECO:0007669"/>
    <property type="project" value="TreeGrafter"/>
</dbReference>
<reference evidence="5" key="1">
    <citation type="submission" date="2016-02" db="EMBL/GenBank/DDBJ databases">
        <title>Genome sequence of Bacillus trypoxylicola KCTC 13244(T).</title>
        <authorList>
            <person name="Jeong H."/>
            <person name="Park S.-H."/>
            <person name="Choi S.-K."/>
        </authorList>
    </citation>
    <scope>NUCLEOTIDE SEQUENCE [LARGE SCALE GENOMIC DNA]</scope>
    <source>
        <strain evidence="5">KCTC 13244</strain>
    </source>
</reference>
<evidence type="ECO:0000256" key="2">
    <source>
        <dbReference type="PIRSR" id="PIRSR605511-1"/>
    </source>
</evidence>
<dbReference type="PANTHER" id="PTHR10907">
    <property type="entry name" value="REGUCALCIN"/>
    <property type="match status" value="1"/>
</dbReference>
<keyword evidence="3" id="KW-0862">Zinc</keyword>
<dbReference type="GO" id="GO:0004341">
    <property type="term" value="F:gluconolactonase activity"/>
    <property type="evidence" value="ECO:0007669"/>
    <property type="project" value="TreeGrafter"/>
</dbReference>
<dbReference type="PRINTS" id="PR01790">
    <property type="entry name" value="SMP30FAMILY"/>
</dbReference>
<dbReference type="SUPFAM" id="SSF63829">
    <property type="entry name" value="Calcium-dependent phosphotriesterase"/>
    <property type="match status" value="1"/>
</dbReference>
<keyword evidence="3" id="KW-0479">Metal-binding</keyword>
<keyword evidence="6" id="KW-1185">Reference proteome</keyword>
<comment type="similarity">
    <text evidence="1">Belongs to the SMP-30/CGR1 family.</text>
</comment>
<feature type="binding site" evidence="3">
    <location>
        <position position="148"/>
    </location>
    <ligand>
        <name>a divalent metal cation</name>
        <dbReference type="ChEBI" id="CHEBI:60240"/>
    </ligand>
</feature>
<feature type="binding site" evidence="3">
    <location>
        <position position="17"/>
    </location>
    <ligand>
        <name>a divalent metal cation</name>
        <dbReference type="ChEBI" id="CHEBI:60240"/>
    </ligand>
</feature>
<dbReference type="Gene3D" id="2.120.10.30">
    <property type="entry name" value="TolB, C-terminal domain"/>
    <property type="match status" value="1"/>
</dbReference>
<dbReference type="InterPro" id="IPR013658">
    <property type="entry name" value="SGL"/>
</dbReference>
<accession>A0A161PC16</accession>
<evidence type="ECO:0000256" key="3">
    <source>
        <dbReference type="PIRSR" id="PIRSR605511-2"/>
    </source>
</evidence>
<dbReference type="Pfam" id="PF08450">
    <property type="entry name" value="SGL"/>
    <property type="match status" value="1"/>
</dbReference>
<evidence type="ECO:0000313" key="5">
    <source>
        <dbReference type="EMBL" id="KYG29379.1"/>
    </source>
</evidence>
<name>A0A161PC16_9BACI</name>
<dbReference type="PANTHER" id="PTHR10907:SF47">
    <property type="entry name" value="REGUCALCIN"/>
    <property type="match status" value="1"/>
</dbReference>
<feature type="binding site" evidence="3">
    <location>
        <position position="198"/>
    </location>
    <ligand>
        <name>a divalent metal cation</name>
        <dbReference type="ChEBI" id="CHEBI:60240"/>
    </ligand>
</feature>
<dbReference type="InterPro" id="IPR011042">
    <property type="entry name" value="6-blade_b-propeller_TolB-like"/>
</dbReference>
<dbReference type="STRING" id="519424.AZF04_07595"/>
<gene>
    <name evidence="5" type="ORF">AZF04_07595</name>
</gene>
<feature type="binding site" evidence="3">
    <location>
        <position position="102"/>
    </location>
    <ligand>
        <name>substrate</name>
    </ligand>
</feature>
<dbReference type="FunFam" id="2.120.10.30:FF:000126">
    <property type="entry name" value="Senescence marker protein-30"/>
    <property type="match status" value="1"/>
</dbReference>
<comment type="caution">
    <text evidence="5">The sequence shown here is derived from an EMBL/GenBank/DDBJ whole genome shotgun (WGS) entry which is preliminary data.</text>
</comment>
<proteinExistence type="inferred from homology"/>
<evidence type="ECO:0000259" key="4">
    <source>
        <dbReference type="Pfam" id="PF08450"/>
    </source>
</evidence>
<feature type="active site" description="Proton donor/acceptor" evidence="2">
    <location>
        <position position="198"/>
    </location>
</feature>
<protein>
    <submittedName>
        <fullName evidence="5">SMP-30/gluconolaconase/LRE domain protein</fullName>
    </submittedName>
</protein>
<dbReference type="GO" id="GO:0019853">
    <property type="term" value="P:L-ascorbic acid biosynthetic process"/>
    <property type="evidence" value="ECO:0007669"/>
    <property type="project" value="TreeGrafter"/>
</dbReference>
<organism evidence="5 6">
    <name type="scientific">Alkalihalobacillus trypoxylicola</name>
    <dbReference type="NCBI Taxonomy" id="519424"/>
    <lineage>
        <taxon>Bacteria</taxon>
        <taxon>Bacillati</taxon>
        <taxon>Bacillota</taxon>
        <taxon>Bacilli</taxon>
        <taxon>Bacillales</taxon>
        <taxon>Bacillaceae</taxon>
        <taxon>Alkalihalobacillus</taxon>
    </lineage>
</organism>
<dbReference type="OrthoDB" id="2633250at2"/>
<evidence type="ECO:0000256" key="1">
    <source>
        <dbReference type="ARBA" id="ARBA00008853"/>
    </source>
</evidence>
<dbReference type="InterPro" id="IPR005511">
    <property type="entry name" value="SMP-30"/>
</dbReference>
<dbReference type="Proteomes" id="UP000075806">
    <property type="component" value="Unassembled WGS sequence"/>
</dbReference>
<dbReference type="RefSeq" id="WP_061949184.1">
    <property type="nucleotide sequence ID" value="NZ_LTAO01000023.1"/>
</dbReference>
<evidence type="ECO:0000313" key="6">
    <source>
        <dbReference type="Proteomes" id="UP000075806"/>
    </source>
</evidence>
<feature type="domain" description="SMP-30/Gluconolactonase/LRE-like region" evidence="4">
    <location>
        <begin position="15"/>
        <end position="258"/>
    </location>
</feature>
<dbReference type="EMBL" id="LTAO01000023">
    <property type="protein sequence ID" value="KYG29379.1"/>
    <property type="molecule type" value="Genomic_DNA"/>
</dbReference>
<comment type="cofactor">
    <cofactor evidence="3">
        <name>Zn(2+)</name>
        <dbReference type="ChEBI" id="CHEBI:29105"/>
    </cofactor>
    <text evidence="3">Binds 1 divalent metal cation per subunit.</text>
</comment>